<evidence type="ECO:0000313" key="2">
    <source>
        <dbReference type="EMBL" id="JAE03808.1"/>
    </source>
</evidence>
<reference evidence="2" key="2">
    <citation type="journal article" date="2015" name="Data Brief">
        <title>Shoot transcriptome of the giant reed, Arundo donax.</title>
        <authorList>
            <person name="Barrero R.A."/>
            <person name="Guerrero F.D."/>
            <person name="Moolhuijzen P."/>
            <person name="Goolsby J.A."/>
            <person name="Tidwell J."/>
            <person name="Bellgard S.E."/>
            <person name="Bellgard M.I."/>
        </authorList>
    </citation>
    <scope>NUCLEOTIDE SEQUENCE</scope>
    <source>
        <tissue evidence="2">Shoot tissue taken approximately 20 cm above the soil surface</tissue>
    </source>
</reference>
<protein>
    <submittedName>
        <fullName evidence="2">Uncharacterized protein</fullName>
    </submittedName>
</protein>
<keyword evidence="1" id="KW-0472">Membrane</keyword>
<dbReference type="AlphaFoldDB" id="A0A0A9F697"/>
<reference evidence="2" key="1">
    <citation type="submission" date="2014-09" db="EMBL/GenBank/DDBJ databases">
        <authorList>
            <person name="Magalhaes I.L.F."/>
            <person name="Oliveira U."/>
            <person name="Santos F.R."/>
            <person name="Vidigal T.H.D.A."/>
            <person name="Brescovit A.D."/>
            <person name="Santos A.J."/>
        </authorList>
    </citation>
    <scope>NUCLEOTIDE SEQUENCE</scope>
    <source>
        <tissue evidence="2">Shoot tissue taken approximately 20 cm above the soil surface</tissue>
    </source>
</reference>
<keyword evidence="1" id="KW-1133">Transmembrane helix</keyword>
<proteinExistence type="predicted"/>
<dbReference type="EMBL" id="GBRH01194088">
    <property type="protein sequence ID" value="JAE03808.1"/>
    <property type="molecule type" value="Transcribed_RNA"/>
</dbReference>
<sequence length="43" mass="4623">MKTPAKLYFSNIVSIIFSRFFTGLSGGSVSRILHSDGSTLSSL</sequence>
<organism evidence="2">
    <name type="scientific">Arundo donax</name>
    <name type="common">Giant reed</name>
    <name type="synonym">Donax arundinaceus</name>
    <dbReference type="NCBI Taxonomy" id="35708"/>
    <lineage>
        <taxon>Eukaryota</taxon>
        <taxon>Viridiplantae</taxon>
        <taxon>Streptophyta</taxon>
        <taxon>Embryophyta</taxon>
        <taxon>Tracheophyta</taxon>
        <taxon>Spermatophyta</taxon>
        <taxon>Magnoliopsida</taxon>
        <taxon>Liliopsida</taxon>
        <taxon>Poales</taxon>
        <taxon>Poaceae</taxon>
        <taxon>PACMAD clade</taxon>
        <taxon>Arundinoideae</taxon>
        <taxon>Arundineae</taxon>
        <taxon>Arundo</taxon>
    </lineage>
</organism>
<evidence type="ECO:0000256" key="1">
    <source>
        <dbReference type="SAM" id="Phobius"/>
    </source>
</evidence>
<name>A0A0A9F697_ARUDO</name>
<keyword evidence="1" id="KW-0812">Transmembrane</keyword>
<accession>A0A0A9F697</accession>
<feature type="transmembrane region" description="Helical" evidence="1">
    <location>
        <begin position="12"/>
        <end position="33"/>
    </location>
</feature>